<dbReference type="InterPro" id="IPR051393">
    <property type="entry name" value="ABC_transporter_permease"/>
</dbReference>
<accession>A9KNH6</accession>
<organism evidence="9 10">
    <name type="scientific">Lachnoclostridium phytofermentans (strain ATCC 700394 / DSM 18823 / ISDg)</name>
    <name type="common">Clostridium phytofermentans</name>
    <dbReference type="NCBI Taxonomy" id="357809"/>
    <lineage>
        <taxon>Bacteria</taxon>
        <taxon>Bacillati</taxon>
        <taxon>Bacillota</taxon>
        <taxon>Clostridia</taxon>
        <taxon>Lachnospirales</taxon>
        <taxon>Lachnospiraceae</taxon>
    </lineage>
</organism>
<dbReference type="Pfam" id="PF00528">
    <property type="entry name" value="BPD_transp_1"/>
    <property type="match status" value="1"/>
</dbReference>
<feature type="transmembrane region" description="Helical" evidence="7">
    <location>
        <begin position="25"/>
        <end position="48"/>
    </location>
</feature>
<evidence type="ECO:0000256" key="4">
    <source>
        <dbReference type="ARBA" id="ARBA00022692"/>
    </source>
</evidence>
<feature type="transmembrane region" description="Helical" evidence="7">
    <location>
        <begin position="122"/>
        <end position="142"/>
    </location>
</feature>
<dbReference type="CDD" id="cd06261">
    <property type="entry name" value="TM_PBP2"/>
    <property type="match status" value="1"/>
</dbReference>
<evidence type="ECO:0000256" key="2">
    <source>
        <dbReference type="ARBA" id="ARBA00022448"/>
    </source>
</evidence>
<evidence type="ECO:0000256" key="1">
    <source>
        <dbReference type="ARBA" id="ARBA00004651"/>
    </source>
</evidence>
<evidence type="ECO:0000256" key="6">
    <source>
        <dbReference type="ARBA" id="ARBA00023136"/>
    </source>
</evidence>
<dbReference type="PANTHER" id="PTHR30193:SF44">
    <property type="entry name" value="LACTOSE TRANSPORT SYSTEM PERMEASE PROTEIN LACF"/>
    <property type="match status" value="1"/>
</dbReference>
<gene>
    <name evidence="9" type="ordered locus">Cphy_2732</name>
</gene>
<evidence type="ECO:0000313" key="9">
    <source>
        <dbReference type="EMBL" id="ABX43093.1"/>
    </source>
</evidence>
<comment type="subcellular location">
    <subcellularLocation>
        <location evidence="1 7">Cell membrane</location>
        <topology evidence="1 7">Multi-pass membrane protein</topology>
    </subcellularLocation>
</comment>
<evidence type="ECO:0000313" key="10">
    <source>
        <dbReference type="Proteomes" id="UP000000370"/>
    </source>
</evidence>
<dbReference type="InterPro" id="IPR000515">
    <property type="entry name" value="MetI-like"/>
</dbReference>
<dbReference type="InterPro" id="IPR035906">
    <property type="entry name" value="MetI-like_sf"/>
</dbReference>
<keyword evidence="3" id="KW-1003">Cell membrane</keyword>
<dbReference type="PANTHER" id="PTHR30193">
    <property type="entry name" value="ABC TRANSPORTER PERMEASE PROTEIN"/>
    <property type="match status" value="1"/>
</dbReference>
<reference evidence="10" key="1">
    <citation type="submission" date="2007-11" db="EMBL/GenBank/DDBJ databases">
        <title>Complete genome sequence of Clostridium phytofermentans ISDg.</title>
        <authorList>
            <person name="Leschine S.B."/>
            <person name="Warnick T.A."/>
            <person name="Blanchard J.L."/>
            <person name="Schnell D.J."/>
            <person name="Petit E.L."/>
            <person name="LaTouf W.G."/>
            <person name="Copeland A."/>
            <person name="Lucas S."/>
            <person name="Lapidus A."/>
            <person name="Barry K."/>
            <person name="Glavina del Rio T."/>
            <person name="Dalin E."/>
            <person name="Tice H."/>
            <person name="Pitluck S."/>
            <person name="Kiss H."/>
            <person name="Brettin T."/>
            <person name="Bruce D."/>
            <person name="Detter J.C."/>
            <person name="Han C."/>
            <person name="Kuske C."/>
            <person name="Schmutz J."/>
            <person name="Larimer F."/>
            <person name="Land M."/>
            <person name="Hauser L."/>
            <person name="Kyrpides N."/>
            <person name="Kim E.A."/>
            <person name="Richardson P."/>
        </authorList>
    </citation>
    <scope>NUCLEOTIDE SEQUENCE [LARGE SCALE GENOMIC DNA]</scope>
    <source>
        <strain evidence="10">ATCC 700394 / DSM 18823 / ISDg</strain>
    </source>
</reference>
<name>A9KNH6_LACP7</name>
<dbReference type="KEGG" id="cpy:Cphy_2732"/>
<protein>
    <submittedName>
        <fullName evidence="9">Binding-protein-dependent transport systems inner membrane component</fullName>
    </submittedName>
</protein>
<dbReference type="SUPFAM" id="SSF161098">
    <property type="entry name" value="MetI-like"/>
    <property type="match status" value="1"/>
</dbReference>
<evidence type="ECO:0000256" key="7">
    <source>
        <dbReference type="RuleBase" id="RU363032"/>
    </source>
</evidence>
<dbReference type="HOGENOM" id="CLU_016047_0_1_9"/>
<evidence type="ECO:0000259" key="8">
    <source>
        <dbReference type="PROSITE" id="PS50928"/>
    </source>
</evidence>
<keyword evidence="10" id="KW-1185">Reference proteome</keyword>
<dbReference type="RefSeq" id="WP_012200744.1">
    <property type="nucleotide sequence ID" value="NC_010001.1"/>
</dbReference>
<keyword evidence="5 7" id="KW-1133">Transmembrane helix</keyword>
<feature type="transmembrane region" description="Helical" evidence="7">
    <location>
        <begin position="90"/>
        <end position="110"/>
    </location>
</feature>
<feature type="domain" description="ABC transmembrane type-1" evidence="8">
    <location>
        <begin position="82"/>
        <end position="303"/>
    </location>
</feature>
<keyword evidence="2 7" id="KW-0813">Transport</keyword>
<feature type="transmembrane region" description="Helical" evidence="7">
    <location>
        <begin position="189"/>
        <end position="210"/>
    </location>
</feature>
<dbReference type="EMBL" id="CP000885">
    <property type="protein sequence ID" value="ABX43093.1"/>
    <property type="molecule type" value="Genomic_DNA"/>
</dbReference>
<dbReference type="eggNOG" id="COG4209">
    <property type="taxonomic scope" value="Bacteria"/>
</dbReference>
<dbReference type="PROSITE" id="PS50928">
    <property type="entry name" value="ABC_TM1"/>
    <property type="match status" value="1"/>
</dbReference>
<dbReference type="GO" id="GO:0055085">
    <property type="term" value="P:transmembrane transport"/>
    <property type="evidence" value="ECO:0007669"/>
    <property type="project" value="InterPro"/>
</dbReference>
<proteinExistence type="inferred from homology"/>
<dbReference type="OrthoDB" id="2637002at2"/>
<dbReference type="Gene3D" id="1.10.3720.10">
    <property type="entry name" value="MetI-like"/>
    <property type="match status" value="1"/>
</dbReference>
<dbReference type="STRING" id="357809.Cphy_2732"/>
<feature type="transmembrane region" description="Helical" evidence="7">
    <location>
        <begin position="222"/>
        <end position="242"/>
    </location>
</feature>
<sequence length="316" mass="36198">MSIKRGQKVPGSKAPLSLRIYNHRWFYVMFAPVLVFIALFNYLPMYFIKYAFYDYKMAQEPVFVGLKHFEKLLKKQDFIRAFVNTFELSIVKLLLNTFMAVIISLLLNEIKNLQAKKAVQTLIYLPHFMSWVVTASVFRLILSPSNEGLVNSFLVNLGVINKDQMIYFLAEEKWWRPVYYIVNIWKDTGWGTIIYLATLSGISPDLYEAAQIDGANRWNQMLFITLPSLANTIIVVLILNLAKIMNLFESVFVMYNSAVYKTSDVIQTFVYRQTFGGGIPNYGFTTAVGLMKSVVGCILVLVCNYASKKVRGRGIV</sequence>
<evidence type="ECO:0000256" key="3">
    <source>
        <dbReference type="ARBA" id="ARBA00022475"/>
    </source>
</evidence>
<dbReference type="GO" id="GO:0005886">
    <property type="term" value="C:plasma membrane"/>
    <property type="evidence" value="ECO:0007669"/>
    <property type="project" value="UniProtKB-SubCell"/>
</dbReference>
<evidence type="ECO:0000256" key="5">
    <source>
        <dbReference type="ARBA" id="ARBA00022989"/>
    </source>
</evidence>
<comment type="similarity">
    <text evidence="7">Belongs to the binding-protein-dependent transport system permease family.</text>
</comment>
<dbReference type="Proteomes" id="UP000000370">
    <property type="component" value="Chromosome"/>
</dbReference>
<dbReference type="AlphaFoldDB" id="A9KNH6"/>
<keyword evidence="4 7" id="KW-0812">Transmembrane</keyword>
<keyword evidence="6 7" id="KW-0472">Membrane</keyword>
<feature type="transmembrane region" description="Helical" evidence="7">
    <location>
        <begin position="282"/>
        <end position="303"/>
    </location>
</feature>